<evidence type="ECO:0000256" key="7">
    <source>
        <dbReference type="SAM" id="Coils"/>
    </source>
</evidence>
<dbReference type="GO" id="GO:0005856">
    <property type="term" value="C:cytoskeleton"/>
    <property type="evidence" value="ECO:0007669"/>
    <property type="project" value="UniProtKB-SubCell"/>
</dbReference>
<dbReference type="InterPro" id="IPR007707">
    <property type="entry name" value="TACC_C"/>
</dbReference>
<keyword evidence="5 7" id="KW-0175">Coiled coil</keyword>
<evidence type="ECO:0000259" key="9">
    <source>
        <dbReference type="Pfam" id="PF05010"/>
    </source>
</evidence>
<dbReference type="GO" id="GO:0005737">
    <property type="term" value="C:cytoplasm"/>
    <property type="evidence" value="ECO:0007669"/>
    <property type="project" value="TreeGrafter"/>
</dbReference>
<comment type="subcellular location">
    <subcellularLocation>
        <location evidence="1">Cytoplasm</location>
        <location evidence="1">Cytoskeleton</location>
    </subcellularLocation>
</comment>
<feature type="region of interest" description="Disordered" evidence="8">
    <location>
        <begin position="466"/>
        <end position="531"/>
    </location>
</feature>
<dbReference type="GO" id="GO:0007097">
    <property type="term" value="P:nuclear migration"/>
    <property type="evidence" value="ECO:0007669"/>
    <property type="project" value="TreeGrafter"/>
</dbReference>
<dbReference type="PANTHER" id="PTHR13924:SF4">
    <property type="entry name" value="TRANSFORMING ACIDIC COILED-COIL-CONTAINING PROTEIN 3"/>
    <property type="match status" value="1"/>
</dbReference>
<name>A0A9D3P7Z6_9TELE</name>
<dbReference type="Pfam" id="PF05010">
    <property type="entry name" value="TACC_C"/>
    <property type="match status" value="1"/>
</dbReference>
<evidence type="ECO:0000256" key="8">
    <source>
        <dbReference type="SAM" id="MobiDB-lite"/>
    </source>
</evidence>
<evidence type="ECO:0000256" key="5">
    <source>
        <dbReference type="ARBA" id="ARBA00023054"/>
    </source>
</evidence>
<feature type="compositionally biased region" description="Basic and acidic residues" evidence="8">
    <location>
        <begin position="330"/>
        <end position="353"/>
    </location>
</feature>
<feature type="region of interest" description="Disordered" evidence="8">
    <location>
        <begin position="303"/>
        <end position="440"/>
    </location>
</feature>
<evidence type="ECO:0000256" key="6">
    <source>
        <dbReference type="ARBA" id="ARBA00023212"/>
    </source>
</evidence>
<accession>A0A9D3P7Z6</accession>
<feature type="compositionally biased region" description="Basic and acidic residues" evidence="8">
    <location>
        <begin position="500"/>
        <end position="517"/>
    </location>
</feature>
<protein>
    <recommendedName>
        <fullName evidence="9">Transforming acidic coiled-coil-containing protein C-terminal domain-containing protein</fullName>
    </recommendedName>
</protein>
<dbReference type="Gene3D" id="1.20.5.1700">
    <property type="match status" value="1"/>
</dbReference>
<feature type="coiled-coil region" evidence="7">
    <location>
        <begin position="819"/>
        <end position="903"/>
    </location>
</feature>
<keyword evidence="4" id="KW-0597">Phosphoprotein</keyword>
<gene>
    <name evidence="10" type="ORF">KOW79_002950</name>
</gene>
<keyword evidence="11" id="KW-1185">Reference proteome</keyword>
<feature type="compositionally biased region" description="Basic and acidic residues" evidence="8">
    <location>
        <begin position="428"/>
        <end position="438"/>
    </location>
</feature>
<dbReference type="InterPro" id="IPR039915">
    <property type="entry name" value="TACC"/>
</dbReference>
<dbReference type="Proteomes" id="UP000824219">
    <property type="component" value="Linkage Group LG03"/>
</dbReference>
<comment type="caution">
    <text evidence="10">The sequence shown here is derived from an EMBL/GenBank/DDBJ whole genome shotgun (WGS) entry which is preliminary data.</text>
</comment>
<dbReference type="EMBL" id="JAHKSW010000003">
    <property type="protein sequence ID" value="KAG7334543.1"/>
    <property type="molecule type" value="Genomic_DNA"/>
</dbReference>
<feature type="compositionally biased region" description="Polar residues" evidence="8">
    <location>
        <begin position="360"/>
        <end position="374"/>
    </location>
</feature>
<dbReference type="GO" id="GO:0021987">
    <property type="term" value="P:cerebral cortex development"/>
    <property type="evidence" value="ECO:0007669"/>
    <property type="project" value="TreeGrafter"/>
</dbReference>
<dbReference type="FunFam" id="1.20.5.1700:FF:000001">
    <property type="entry name" value="Transforming acidic coiled-coil-containing protein 1 isoform 2"/>
    <property type="match status" value="1"/>
</dbReference>
<keyword evidence="3" id="KW-0963">Cytoplasm</keyword>
<evidence type="ECO:0000256" key="3">
    <source>
        <dbReference type="ARBA" id="ARBA00022490"/>
    </source>
</evidence>
<dbReference type="InterPro" id="IPR057663">
    <property type="entry name" value="TACC3_Aurora-A_bind"/>
</dbReference>
<proteinExistence type="inferred from homology"/>
<sequence length="907" mass="99795">MCMCLSAQFLRAVCVEAPDPKSKTQEFLSMSSVVVTDENQGALPVRKHIPSESAADIFALDQPTGRPSILRPSQVENINKNIPKGVKVCFQTPLRDPVTKRIVSPSHVGQMAALDDCTNSLESLTLTAPASPSTSTLLIDPRTKMDPSFADDNMPIQSRGNYTIDFDNLDSVNPFQSSCKMTLSPPKPAALMSDSLTLTEPAPAPEEVETMTEKADMALDETLPFVPSVENSLADFSADGTSTDSTVIIEPRKTVLVDHSADYTVNLEVPEPAPAVDADVKDSLLLPKGSYEVDFENLDSMNPFKTGGSKIPNSPPAFRKSPIRDPAPSKAEEARSGVKDVKMPSEHEDKLSTVEKPSLTEVSPDTAAPSTSPQTKEKEAPMVLEFNFDDGAEVKRKPPPKRLSLKRPPLSKTKSDSTKPESAPVQKKSPEIKSKSRDMLVSSVTMEIPPARGSYTIDLAQLNDPDFNPFGTSAKMASSPPRDAPISTGPAQPEIQDSTVEDRMHSCPSSEAEKAAEAEPSFFKAAEEPEPVHVSEALQPCLLGNPQPQKMEEPALSCTLTQSSSFDAAADDEFVPGSMFIPSDLDGQIDYLEQFGCSNFKESALRKQSLYLKFDPLLKESPKKAAVDCSSSGFSLPRASLAIRMMEAAKSEVRQKSQQDSTKLLEDFPPPAALPVDQDPAVLDLLALTQAQGSEEVIVDVLKYTQNDMEAALEKARKRAEDNEADLKAQIEKLTLDNQHMLLIIPEFEAILAKTTAEHKQKEELAQAELSRVLQEKQLLAKELSDMERSFSDVVKRLDRRKEVIEGFKKNEETLKQCAQSYLAKLQKEEQRYQMLKAHAEEKIDQANKHIAEVRSKLGTEVSTLQVQLRREQLKVQSLEKNLEQKTKELEDVTKLCDELIVKVQQH</sequence>
<evidence type="ECO:0000313" key="10">
    <source>
        <dbReference type="EMBL" id="KAG7334543.1"/>
    </source>
</evidence>
<dbReference type="PANTHER" id="PTHR13924">
    <property type="entry name" value="TRANSFORMING ACIDIC COILED-COIL CONTAINING PROTEIN 1/2"/>
    <property type="match status" value="1"/>
</dbReference>
<reference evidence="10 11" key="1">
    <citation type="submission" date="2021-06" db="EMBL/GenBank/DDBJ databases">
        <title>Chromosome-level genome assembly of the red-tail catfish (Hemibagrus wyckioides).</title>
        <authorList>
            <person name="Shao F."/>
        </authorList>
    </citation>
    <scope>NUCLEOTIDE SEQUENCE [LARGE SCALE GENOMIC DNA]</scope>
    <source>
        <strain evidence="10">EC202008001</strain>
        <tissue evidence="10">Blood</tissue>
    </source>
</reference>
<feature type="domain" description="Transforming acidic coiled-coil-containing protein C-terminal" evidence="9">
    <location>
        <begin position="704"/>
        <end position="901"/>
    </location>
</feature>
<organism evidence="10 11">
    <name type="scientific">Hemibagrus wyckioides</name>
    <dbReference type="NCBI Taxonomy" id="337641"/>
    <lineage>
        <taxon>Eukaryota</taxon>
        <taxon>Metazoa</taxon>
        <taxon>Chordata</taxon>
        <taxon>Craniata</taxon>
        <taxon>Vertebrata</taxon>
        <taxon>Euteleostomi</taxon>
        <taxon>Actinopterygii</taxon>
        <taxon>Neopterygii</taxon>
        <taxon>Teleostei</taxon>
        <taxon>Ostariophysi</taxon>
        <taxon>Siluriformes</taxon>
        <taxon>Bagridae</taxon>
        <taxon>Hemibagrus</taxon>
    </lineage>
</organism>
<evidence type="ECO:0000256" key="4">
    <source>
        <dbReference type="ARBA" id="ARBA00022553"/>
    </source>
</evidence>
<dbReference type="AlphaFoldDB" id="A0A9D3P7Z6"/>
<feature type="coiled-coil region" evidence="7">
    <location>
        <begin position="706"/>
        <end position="737"/>
    </location>
</feature>
<dbReference type="GO" id="GO:0007052">
    <property type="term" value="P:mitotic spindle organization"/>
    <property type="evidence" value="ECO:0007669"/>
    <property type="project" value="InterPro"/>
</dbReference>
<dbReference type="Pfam" id="PF25777">
    <property type="entry name" value="Aurora-A_bind_TACC3"/>
    <property type="match status" value="1"/>
</dbReference>
<evidence type="ECO:0000256" key="2">
    <source>
        <dbReference type="ARBA" id="ARBA00009423"/>
    </source>
</evidence>
<comment type="similarity">
    <text evidence="2">Belongs to the TACC family.</text>
</comment>
<evidence type="ECO:0000256" key="1">
    <source>
        <dbReference type="ARBA" id="ARBA00004245"/>
    </source>
</evidence>
<evidence type="ECO:0000313" key="11">
    <source>
        <dbReference type="Proteomes" id="UP000824219"/>
    </source>
</evidence>
<dbReference type="OrthoDB" id="10255048at2759"/>
<keyword evidence="6" id="KW-0206">Cytoskeleton</keyword>